<proteinExistence type="predicted"/>
<evidence type="ECO:0000313" key="1">
    <source>
        <dbReference type="EMBL" id="GAH18498.1"/>
    </source>
</evidence>
<dbReference type="AlphaFoldDB" id="X1FCQ0"/>
<reference evidence="1" key="1">
    <citation type="journal article" date="2014" name="Front. Microbiol.">
        <title>High frequency of phylogenetically diverse reductive dehalogenase-homologous genes in deep subseafloor sedimentary metagenomes.</title>
        <authorList>
            <person name="Kawai M."/>
            <person name="Futagami T."/>
            <person name="Toyoda A."/>
            <person name="Takaki Y."/>
            <person name="Nishi S."/>
            <person name="Hori S."/>
            <person name="Arai W."/>
            <person name="Tsubouchi T."/>
            <person name="Morono Y."/>
            <person name="Uchiyama I."/>
            <person name="Ito T."/>
            <person name="Fujiyama A."/>
            <person name="Inagaki F."/>
            <person name="Takami H."/>
        </authorList>
    </citation>
    <scope>NUCLEOTIDE SEQUENCE</scope>
    <source>
        <strain evidence="1">Expedition CK06-06</strain>
    </source>
</reference>
<name>X1FCQ0_9ZZZZ</name>
<dbReference type="InterPro" id="IPR036069">
    <property type="entry name" value="DUF34/NIF3_sf"/>
</dbReference>
<feature type="non-terminal residue" evidence="1">
    <location>
        <position position="1"/>
    </location>
</feature>
<dbReference type="SUPFAM" id="SSF102705">
    <property type="entry name" value="NIF3 (NGG1p interacting factor 3)-like"/>
    <property type="match status" value="1"/>
</dbReference>
<gene>
    <name evidence="1" type="ORF">S03H2_08357</name>
</gene>
<sequence>IGHYLSETLGVKAVGKHLDDKFSLKAEFIDLPTGY</sequence>
<protein>
    <submittedName>
        <fullName evidence="1">Uncharacterized protein</fullName>
    </submittedName>
</protein>
<comment type="caution">
    <text evidence="1">The sequence shown here is derived from an EMBL/GenBank/DDBJ whole genome shotgun (WGS) entry which is preliminary data.</text>
</comment>
<organism evidence="1">
    <name type="scientific">marine sediment metagenome</name>
    <dbReference type="NCBI Taxonomy" id="412755"/>
    <lineage>
        <taxon>unclassified sequences</taxon>
        <taxon>metagenomes</taxon>
        <taxon>ecological metagenomes</taxon>
    </lineage>
</organism>
<accession>X1FCQ0</accession>
<dbReference type="EMBL" id="BARU01004052">
    <property type="protein sequence ID" value="GAH18498.1"/>
    <property type="molecule type" value="Genomic_DNA"/>
</dbReference>